<dbReference type="RefSeq" id="WP_275117836.1">
    <property type="nucleotide sequence ID" value="NZ_JAOTPO010000004.1"/>
</dbReference>
<comment type="caution">
    <text evidence="1">The sequence shown here is derived from an EMBL/GenBank/DDBJ whole genome shotgun (WGS) entry which is preliminary data.</text>
</comment>
<accession>A0ABT5VCN5</accession>
<evidence type="ECO:0000313" key="1">
    <source>
        <dbReference type="EMBL" id="MDE5413211.1"/>
    </source>
</evidence>
<dbReference type="Proteomes" id="UP001148125">
    <property type="component" value="Unassembled WGS sequence"/>
</dbReference>
<proteinExistence type="predicted"/>
<reference evidence="1" key="1">
    <citation type="submission" date="2024-05" db="EMBL/GenBank/DDBJ databases">
        <title>Alkalihalobacillus sp. strain MEB203 novel alkaliphilic bacterium from Lonar Lake, India.</title>
        <authorList>
            <person name="Joshi A."/>
            <person name="Thite S."/>
            <person name="Mengade P."/>
        </authorList>
    </citation>
    <scope>NUCLEOTIDE SEQUENCE</scope>
    <source>
        <strain evidence="1">MEB 203</strain>
    </source>
</reference>
<gene>
    <name evidence="1" type="ORF">N7Z68_07415</name>
</gene>
<name>A0ABT5VCN5_9BACI</name>
<keyword evidence="2" id="KW-1185">Reference proteome</keyword>
<organism evidence="1 2">
    <name type="scientific">Alkalihalobacterium chitinilyticum</name>
    <dbReference type="NCBI Taxonomy" id="2980103"/>
    <lineage>
        <taxon>Bacteria</taxon>
        <taxon>Bacillati</taxon>
        <taxon>Bacillota</taxon>
        <taxon>Bacilli</taxon>
        <taxon>Bacillales</taxon>
        <taxon>Bacillaceae</taxon>
        <taxon>Alkalihalobacterium</taxon>
    </lineage>
</organism>
<evidence type="ECO:0000313" key="2">
    <source>
        <dbReference type="Proteomes" id="UP001148125"/>
    </source>
</evidence>
<protein>
    <submittedName>
        <fullName evidence="1">Uncharacterized protein</fullName>
    </submittedName>
</protein>
<sequence length="46" mass="4884">MLALVVIALLFLVALLVAILIGNQQQHNLIIRCLQELLGQGSSATA</sequence>
<dbReference type="EMBL" id="JAOTPO010000004">
    <property type="protein sequence ID" value="MDE5413211.1"/>
    <property type="molecule type" value="Genomic_DNA"/>
</dbReference>